<name>A0ABQ9I9P3_9NEOP</name>
<accession>A0ABQ9I9P3</accession>
<dbReference type="Proteomes" id="UP001159363">
    <property type="component" value="Chromosome 2"/>
</dbReference>
<evidence type="ECO:0000313" key="1">
    <source>
        <dbReference type="EMBL" id="KAJ8893356.1"/>
    </source>
</evidence>
<comment type="caution">
    <text evidence="1">The sequence shown here is derived from an EMBL/GenBank/DDBJ whole genome shotgun (WGS) entry which is preliminary data.</text>
</comment>
<organism evidence="1 2">
    <name type="scientific">Dryococelus australis</name>
    <dbReference type="NCBI Taxonomy" id="614101"/>
    <lineage>
        <taxon>Eukaryota</taxon>
        <taxon>Metazoa</taxon>
        <taxon>Ecdysozoa</taxon>
        <taxon>Arthropoda</taxon>
        <taxon>Hexapoda</taxon>
        <taxon>Insecta</taxon>
        <taxon>Pterygota</taxon>
        <taxon>Neoptera</taxon>
        <taxon>Polyneoptera</taxon>
        <taxon>Phasmatodea</taxon>
        <taxon>Verophasmatodea</taxon>
        <taxon>Anareolatae</taxon>
        <taxon>Phasmatidae</taxon>
        <taxon>Eurycanthinae</taxon>
        <taxon>Dryococelus</taxon>
    </lineage>
</organism>
<evidence type="ECO:0000313" key="2">
    <source>
        <dbReference type="Proteomes" id="UP001159363"/>
    </source>
</evidence>
<reference evidence="1 2" key="1">
    <citation type="submission" date="2023-02" db="EMBL/GenBank/DDBJ databases">
        <title>LHISI_Scaffold_Assembly.</title>
        <authorList>
            <person name="Stuart O.P."/>
            <person name="Cleave R."/>
            <person name="Magrath M.J.L."/>
            <person name="Mikheyev A.S."/>
        </authorList>
    </citation>
    <scope>NUCLEOTIDE SEQUENCE [LARGE SCALE GENOMIC DNA]</scope>
    <source>
        <strain evidence="1">Daus_M_001</strain>
        <tissue evidence="1">Leg muscle</tissue>
    </source>
</reference>
<protein>
    <submittedName>
        <fullName evidence="1">Uncharacterized protein</fullName>
    </submittedName>
</protein>
<dbReference type="EMBL" id="JARBHB010000002">
    <property type="protein sequence ID" value="KAJ8893356.1"/>
    <property type="molecule type" value="Genomic_DNA"/>
</dbReference>
<keyword evidence="2" id="KW-1185">Reference proteome</keyword>
<gene>
    <name evidence="1" type="ORF">PR048_005947</name>
</gene>
<sequence>MATKNPKIAPSMIATFVRKEDKIALMAKHKTKGPLYTNKVGIEGAAAQIYLNNHLTVYNKQLLSHTLEEKKRGNIVAAWTFRGKIYVKKHDNQIPLQVDTWSLAEATKNTHGRE</sequence>
<proteinExistence type="predicted"/>